<dbReference type="PANTHER" id="PTHR47723:SF19">
    <property type="entry name" value="POLYNUCLEOTIDYL TRANSFERASE, RIBONUCLEASE H-LIKE SUPERFAMILY PROTEIN"/>
    <property type="match status" value="1"/>
</dbReference>
<accession>A0A833UBR5</accession>
<proteinExistence type="predicted"/>
<gene>
    <name evidence="2" type="ORF">F2P56_024287</name>
</gene>
<dbReference type="EMBL" id="LIHL02000011">
    <property type="protein sequence ID" value="KAF5454638.1"/>
    <property type="molecule type" value="Genomic_DNA"/>
</dbReference>
<dbReference type="SUPFAM" id="SSF53098">
    <property type="entry name" value="Ribonuclease H-like"/>
    <property type="match status" value="1"/>
</dbReference>
<reference evidence="2" key="2">
    <citation type="submission" date="2020-03" db="EMBL/GenBank/DDBJ databases">
        <title>Walnut 2.0.</title>
        <authorList>
            <person name="Marrano A."/>
            <person name="Britton M."/>
            <person name="Zimin A.V."/>
            <person name="Zaini P.A."/>
            <person name="Workman R."/>
            <person name="Puiu D."/>
            <person name="Bianco L."/>
            <person name="Allen B.J."/>
            <person name="Troggio M."/>
            <person name="Leslie C.A."/>
            <person name="Timp W."/>
            <person name="Dendekar A."/>
            <person name="Salzberg S.L."/>
            <person name="Neale D.B."/>
        </authorList>
    </citation>
    <scope>NUCLEOTIDE SEQUENCE</scope>
    <source>
        <tissue evidence="2">Leaves</tissue>
    </source>
</reference>
<dbReference type="InterPro" id="IPR036397">
    <property type="entry name" value="RNaseH_sf"/>
</dbReference>
<comment type="caution">
    <text evidence="2">The sequence shown here is derived from an EMBL/GenBank/DDBJ whole genome shotgun (WGS) entry which is preliminary data.</text>
</comment>
<reference evidence="2" key="1">
    <citation type="submission" date="2015-10" db="EMBL/GenBank/DDBJ databases">
        <authorList>
            <person name="Martinez-Garcia P.J."/>
            <person name="Crepeau M.W."/>
            <person name="Puiu D."/>
            <person name="Gonzalez-Ibeas D."/>
            <person name="Whalen J."/>
            <person name="Stevens K."/>
            <person name="Paul R."/>
            <person name="Butterfield T."/>
            <person name="Britton M."/>
            <person name="Reagan R."/>
            <person name="Chakraborty S."/>
            <person name="Walawage S.L."/>
            <person name="Vasquez-Gross H.A."/>
            <person name="Cardeno C."/>
            <person name="Famula R."/>
            <person name="Pratt K."/>
            <person name="Kuruganti S."/>
            <person name="Aradhya M.K."/>
            <person name="Leslie C.A."/>
            <person name="Dandekar A.M."/>
            <person name="Salzberg S.L."/>
            <person name="Wegrzyn J.L."/>
            <person name="Langley C.H."/>
            <person name="Neale D.B."/>
        </authorList>
    </citation>
    <scope>NUCLEOTIDE SEQUENCE</scope>
    <source>
        <tissue evidence="2">Leaves</tissue>
    </source>
</reference>
<dbReference type="GO" id="GO:0003676">
    <property type="term" value="F:nucleic acid binding"/>
    <property type="evidence" value="ECO:0007669"/>
    <property type="project" value="InterPro"/>
</dbReference>
<organism evidence="2 3">
    <name type="scientific">Juglans regia</name>
    <name type="common">English walnut</name>
    <dbReference type="NCBI Taxonomy" id="51240"/>
    <lineage>
        <taxon>Eukaryota</taxon>
        <taxon>Viridiplantae</taxon>
        <taxon>Streptophyta</taxon>
        <taxon>Embryophyta</taxon>
        <taxon>Tracheophyta</taxon>
        <taxon>Spermatophyta</taxon>
        <taxon>Magnoliopsida</taxon>
        <taxon>eudicotyledons</taxon>
        <taxon>Gunneridae</taxon>
        <taxon>Pentapetalae</taxon>
        <taxon>rosids</taxon>
        <taxon>fabids</taxon>
        <taxon>Fagales</taxon>
        <taxon>Juglandaceae</taxon>
        <taxon>Juglans</taxon>
    </lineage>
</organism>
<dbReference type="GO" id="GO:0004523">
    <property type="term" value="F:RNA-DNA hybrid ribonuclease activity"/>
    <property type="evidence" value="ECO:0007669"/>
    <property type="project" value="InterPro"/>
</dbReference>
<dbReference type="InterPro" id="IPR012337">
    <property type="entry name" value="RNaseH-like_sf"/>
</dbReference>
<dbReference type="InterPro" id="IPR044730">
    <property type="entry name" value="RNase_H-like_dom_plant"/>
</dbReference>
<dbReference type="AlphaFoldDB" id="A0A833UBR5"/>
<sequence>MQMEQLLLQPEHVINHSLSMHKTFTDLRSSSTQNAKRACSWNPPPRGFLKLNVDEAVFSDVRKAGLGVVLRDDKGKLVMAASKIENEVENPSTIELLALLRGLQLIVHLGFSKLLVESDCMFLVQELNNEQDSLSVDGNLIMEAKRLLKHFQEVEVQHVHRMGNGLLID</sequence>
<dbReference type="InterPro" id="IPR002156">
    <property type="entry name" value="RNaseH_domain"/>
</dbReference>
<dbReference type="CDD" id="cd06222">
    <property type="entry name" value="RNase_H_like"/>
    <property type="match status" value="1"/>
</dbReference>
<evidence type="ECO:0000313" key="2">
    <source>
        <dbReference type="EMBL" id="KAF5454638.1"/>
    </source>
</evidence>
<dbReference type="Pfam" id="PF13456">
    <property type="entry name" value="RVT_3"/>
    <property type="match status" value="1"/>
</dbReference>
<protein>
    <recommendedName>
        <fullName evidence="1">RNase H type-1 domain-containing protein</fullName>
    </recommendedName>
</protein>
<dbReference type="InterPro" id="IPR053151">
    <property type="entry name" value="RNase_H-like"/>
</dbReference>
<dbReference type="PANTHER" id="PTHR47723">
    <property type="entry name" value="OS05G0353850 PROTEIN"/>
    <property type="match status" value="1"/>
</dbReference>
<name>A0A833UBR5_JUGRE</name>
<evidence type="ECO:0000259" key="1">
    <source>
        <dbReference type="Pfam" id="PF13456"/>
    </source>
</evidence>
<feature type="domain" description="RNase H type-1" evidence="1">
    <location>
        <begin position="54"/>
        <end position="164"/>
    </location>
</feature>
<dbReference type="Gene3D" id="3.30.420.10">
    <property type="entry name" value="Ribonuclease H-like superfamily/Ribonuclease H"/>
    <property type="match status" value="1"/>
</dbReference>
<dbReference type="Proteomes" id="UP000619265">
    <property type="component" value="Unassembled WGS sequence"/>
</dbReference>
<dbReference type="Gramene" id="Jr11_08710_p1">
    <property type="protein sequence ID" value="cds.Jr11_08710_p1"/>
    <property type="gene ID" value="Jr11_08710"/>
</dbReference>
<evidence type="ECO:0000313" key="3">
    <source>
        <dbReference type="Proteomes" id="UP000619265"/>
    </source>
</evidence>